<dbReference type="PANTHER" id="PTHR43278:SF4">
    <property type="entry name" value="NAD(P)H-DEPENDENT FMN-CONTAINING OXIDOREDUCTASE YWQN-RELATED"/>
    <property type="match status" value="1"/>
</dbReference>
<evidence type="ECO:0000256" key="2">
    <source>
        <dbReference type="ARBA" id="ARBA00022643"/>
    </source>
</evidence>
<dbReference type="PANTHER" id="PTHR43278">
    <property type="entry name" value="NAD(P)H-DEPENDENT FMN-CONTAINING OXIDOREDUCTASE YWQN-RELATED"/>
    <property type="match status" value="1"/>
</dbReference>
<evidence type="ECO:0000256" key="1">
    <source>
        <dbReference type="ARBA" id="ARBA00022630"/>
    </source>
</evidence>
<dbReference type="Proteomes" id="UP001596116">
    <property type="component" value="Unassembled WGS sequence"/>
</dbReference>
<dbReference type="InterPro" id="IPR029039">
    <property type="entry name" value="Flavoprotein-like_sf"/>
</dbReference>
<dbReference type="Gene3D" id="3.40.50.360">
    <property type="match status" value="1"/>
</dbReference>
<keyword evidence="5" id="KW-1185">Reference proteome</keyword>
<dbReference type="RefSeq" id="WP_379882771.1">
    <property type="nucleotide sequence ID" value="NZ_JBHPON010000002.1"/>
</dbReference>
<accession>A0ABW1KWV6</accession>
<evidence type="ECO:0000313" key="4">
    <source>
        <dbReference type="EMBL" id="MFC6036004.1"/>
    </source>
</evidence>
<name>A0ABW1KWV6_9PROT</name>
<proteinExistence type="predicted"/>
<keyword evidence="1" id="KW-0285">Flavoprotein</keyword>
<evidence type="ECO:0000259" key="3">
    <source>
        <dbReference type="Pfam" id="PF03358"/>
    </source>
</evidence>
<gene>
    <name evidence="4" type="ORF">ACFMB1_10645</name>
</gene>
<keyword evidence="2" id="KW-0288">FMN</keyword>
<protein>
    <submittedName>
        <fullName evidence="4">Flavodoxin family protein</fullName>
    </submittedName>
</protein>
<feature type="domain" description="NADPH-dependent FMN reductase-like" evidence="3">
    <location>
        <begin position="1"/>
        <end position="117"/>
    </location>
</feature>
<reference evidence="4 5" key="1">
    <citation type="submission" date="2024-09" db="EMBL/GenBank/DDBJ databases">
        <authorList>
            <person name="Zhang Z.-H."/>
        </authorList>
    </citation>
    <scope>NUCLEOTIDE SEQUENCE [LARGE SCALE GENOMIC DNA]</scope>
    <source>
        <strain evidence="4 5">HHTR114</strain>
    </source>
</reference>
<dbReference type="SUPFAM" id="SSF52218">
    <property type="entry name" value="Flavoproteins"/>
    <property type="match status" value="1"/>
</dbReference>
<organism evidence="4 5">
    <name type="scientific">Hyphococcus aureus</name>
    <dbReference type="NCBI Taxonomy" id="2666033"/>
    <lineage>
        <taxon>Bacteria</taxon>
        <taxon>Pseudomonadati</taxon>
        <taxon>Pseudomonadota</taxon>
        <taxon>Alphaproteobacteria</taxon>
        <taxon>Parvularculales</taxon>
        <taxon>Parvularculaceae</taxon>
        <taxon>Hyphococcus</taxon>
    </lineage>
</organism>
<comment type="caution">
    <text evidence="4">The sequence shown here is derived from an EMBL/GenBank/DDBJ whole genome shotgun (WGS) entry which is preliminary data.</text>
</comment>
<dbReference type="Pfam" id="PF03358">
    <property type="entry name" value="FMN_red"/>
    <property type="match status" value="1"/>
</dbReference>
<evidence type="ECO:0000313" key="5">
    <source>
        <dbReference type="Proteomes" id="UP001596116"/>
    </source>
</evidence>
<dbReference type="InterPro" id="IPR051796">
    <property type="entry name" value="ISF_SsuE-like"/>
</dbReference>
<dbReference type="EMBL" id="JBHPON010000002">
    <property type="protein sequence ID" value="MFC6036004.1"/>
    <property type="molecule type" value="Genomic_DNA"/>
</dbReference>
<dbReference type="InterPro" id="IPR005025">
    <property type="entry name" value="FMN_Rdtase-like_dom"/>
</dbReference>
<sequence>MTILSILGSSRADGDTARLLSAVLAHLPGTERVDLGTLRIGPYSYSHANADDDFLPLAQAMLKAQAIVLASPVYWYTMSAQMKLFFDRLSDLTDPPYKTIGKQLAGKTLFVVATGSDPKPPESFVHPFEDSAGYFNMQWGGVFYRPGAPALSDEHERAAHAFASDIAAAR</sequence>